<dbReference type="Pfam" id="PF08511">
    <property type="entry name" value="COQ9"/>
    <property type="match status" value="1"/>
</dbReference>
<evidence type="ECO:0000256" key="2">
    <source>
        <dbReference type="ARBA" id="ARBA00004749"/>
    </source>
</evidence>
<evidence type="ECO:0000256" key="8">
    <source>
        <dbReference type="RuleBase" id="RU366063"/>
    </source>
</evidence>
<comment type="pathway">
    <text evidence="2 8">Cofactor biosynthesis; ubiquinone biosynthesis.</text>
</comment>
<evidence type="ECO:0000256" key="4">
    <source>
        <dbReference type="ARBA" id="ARBA00022688"/>
    </source>
</evidence>
<keyword evidence="5" id="KW-0809">Transit peptide</keyword>
<dbReference type="RefSeq" id="XP_066828901.1">
    <property type="nucleotide sequence ID" value="XM_066971909.1"/>
</dbReference>
<comment type="subcellular location">
    <subcellularLocation>
        <location evidence="1 8">Mitochondrion</location>
    </subcellularLocation>
</comment>
<dbReference type="Gene3D" id="1.10.357.10">
    <property type="entry name" value="Tetracycline Repressor, domain 2"/>
    <property type="match status" value="1"/>
</dbReference>
<dbReference type="GeneID" id="92207159"/>
<dbReference type="InterPro" id="IPR013718">
    <property type="entry name" value="COQ9_C"/>
</dbReference>
<evidence type="ECO:0000256" key="6">
    <source>
        <dbReference type="ARBA" id="ARBA00023121"/>
    </source>
</evidence>
<dbReference type="EMBL" id="OZ022406">
    <property type="protein sequence ID" value="CAK9437585.1"/>
    <property type="molecule type" value="Genomic_DNA"/>
</dbReference>
<keyword evidence="7 8" id="KW-0496">Mitochondrion</keyword>
<evidence type="ECO:0000313" key="11">
    <source>
        <dbReference type="Proteomes" id="UP001497383"/>
    </source>
</evidence>
<keyword evidence="4 8" id="KW-0831">Ubiquinone biosynthesis</keyword>
<name>A0ABP0ZHW0_9ASCO</name>
<accession>A0ABP0ZHW0</accession>
<dbReference type="NCBIfam" id="TIGR02396">
    <property type="entry name" value="diverge_rpsU"/>
    <property type="match status" value="1"/>
</dbReference>
<evidence type="ECO:0000256" key="3">
    <source>
        <dbReference type="ARBA" id="ARBA00010766"/>
    </source>
</evidence>
<dbReference type="Proteomes" id="UP001497383">
    <property type="component" value="Chromosome 2"/>
</dbReference>
<dbReference type="PANTHER" id="PTHR21427">
    <property type="entry name" value="UBIQUINONE BIOSYNTHESIS PROTEIN COQ9, MITOCHONDRIAL"/>
    <property type="match status" value="1"/>
</dbReference>
<feature type="domain" description="COQ9 C-terminal" evidence="9">
    <location>
        <begin position="149"/>
        <end position="218"/>
    </location>
</feature>
<dbReference type="PANTHER" id="PTHR21427:SF19">
    <property type="entry name" value="UBIQUINONE BIOSYNTHESIS PROTEIN COQ9, MITOCHONDRIAL"/>
    <property type="match status" value="1"/>
</dbReference>
<comment type="function">
    <text evidence="8">Membrane-associated protein that warps the membrane surface to access and bind aromatic isoprenes with high specificity, including ubiquinone (CoQ) isoprene intermediates and presents them directly to Coq7, therefore facilitating the Coq7-mediated hydroxylase step. Participates in the biosynthesis of coenzyme Q, also named ubiquinone, an essential lipid-soluble electron transporter for aerobic cellular respiration.</text>
</comment>
<keyword evidence="6 8" id="KW-0446">Lipid-binding</keyword>
<gene>
    <name evidence="10" type="ORF">LODBEIA_P19630</name>
</gene>
<evidence type="ECO:0000256" key="7">
    <source>
        <dbReference type="ARBA" id="ARBA00023128"/>
    </source>
</evidence>
<organism evidence="10 11">
    <name type="scientific">Lodderomyces beijingensis</name>
    <dbReference type="NCBI Taxonomy" id="1775926"/>
    <lineage>
        <taxon>Eukaryota</taxon>
        <taxon>Fungi</taxon>
        <taxon>Dikarya</taxon>
        <taxon>Ascomycota</taxon>
        <taxon>Saccharomycotina</taxon>
        <taxon>Pichiomycetes</taxon>
        <taxon>Debaryomycetaceae</taxon>
        <taxon>Candida/Lodderomyces clade</taxon>
        <taxon>Lodderomyces</taxon>
    </lineage>
</organism>
<sequence>MLRLLKPSRFPSLVQLCRYRKYHSTDFPNVIVNPNLIESRILTKATEYIPKYGFDSRAVTRAVRELGYPDSLISVLTATSNHSLPFQLVMHWLKLKRQELEDFAQMEMDPQLSESAKLKALIETRLSYNVPIMDQLSQGLSYLVVPYHVPASLEELLALGDDMAYHAGDQSNDFAWYSKRGAICGIYLKSELFMLGDTSHDYRVTKEFVRSKVGEMESAGRAWNDTEEWLGFNAISFVNLIKSQLARG</sequence>
<protein>
    <recommendedName>
        <fullName evidence="8">Ubiquinone biosynthesis protein</fullName>
    </recommendedName>
</protein>
<keyword evidence="11" id="KW-1185">Reference proteome</keyword>
<proteinExistence type="inferred from homology"/>
<dbReference type="InterPro" id="IPR012762">
    <property type="entry name" value="Ubiq_biosynth_COQ9"/>
</dbReference>
<evidence type="ECO:0000256" key="1">
    <source>
        <dbReference type="ARBA" id="ARBA00004173"/>
    </source>
</evidence>
<evidence type="ECO:0000313" key="10">
    <source>
        <dbReference type="EMBL" id="CAK9437585.1"/>
    </source>
</evidence>
<comment type="similarity">
    <text evidence="3 8">Belongs to the COQ9 family.</text>
</comment>
<evidence type="ECO:0000256" key="5">
    <source>
        <dbReference type="ARBA" id="ARBA00022946"/>
    </source>
</evidence>
<evidence type="ECO:0000259" key="9">
    <source>
        <dbReference type="Pfam" id="PF08511"/>
    </source>
</evidence>
<reference evidence="10 11" key="1">
    <citation type="submission" date="2024-03" db="EMBL/GenBank/DDBJ databases">
        <authorList>
            <person name="Brejova B."/>
        </authorList>
    </citation>
    <scope>NUCLEOTIDE SEQUENCE [LARGE SCALE GENOMIC DNA]</scope>
    <source>
        <strain evidence="10 11">CBS 14171</strain>
    </source>
</reference>